<accession>A0ABR7RFS7</accession>
<evidence type="ECO:0000313" key="3">
    <source>
        <dbReference type="Proteomes" id="UP000626026"/>
    </source>
</evidence>
<evidence type="ECO:0000259" key="1">
    <source>
        <dbReference type="Pfam" id="PF04389"/>
    </source>
</evidence>
<dbReference type="Proteomes" id="UP000626026">
    <property type="component" value="Unassembled WGS sequence"/>
</dbReference>
<dbReference type="InterPro" id="IPR046450">
    <property type="entry name" value="PA_dom_sf"/>
</dbReference>
<dbReference type="EMBL" id="JACTVA010000001">
    <property type="protein sequence ID" value="MBC9205256.1"/>
    <property type="molecule type" value="Genomic_DNA"/>
</dbReference>
<comment type="caution">
    <text evidence="2">The sequence shown here is derived from an EMBL/GenBank/DDBJ whole genome shotgun (WGS) entry which is preliminary data.</text>
</comment>
<dbReference type="Pfam" id="PF04389">
    <property type="entry name" value="Peptidase_M28"/>
    <property type="match status" value="1"/>
</dbReference>
<feature type="domain" description="Peptidase M28" evidence="1">
    <location>
        <begin position="199"/>
        <end position="401"/>
    </location>
</feature>
<name>A0ABR7RFS7_9PROT</name>
<dbReference type="RefSeq" id="WP_187782439.1">
    <property type="nucleotide sequence ID" value="NZ_JACTVA010000001.1"/>
</dbReference>
<dbReference type="PANTHER" id="PTHR10404">
    <property type="entry name" value="N-ACETYLATED-ALPHA-LINKED ACIDIC DIPEPTIDASE"/>
    <property type="match status" value="1"/>
</dbReference>
<sequence>MQHTISPDELHGTVRELCAFGRKLPGSAEEEAACAAIGARLDRYGVPYEVHRFEAYISWPFRSAVTLDGAVLEATGVAFTADTGAAGVTGRLAELKAGRDLTGCVVLVDGLARYDACMAAAKAGAVGLIAISTGPQRHFVQASPIWGAPAGAEQVALLPPIPAVQVSHGDGAVLRARLGTEVHMLAETRREWRDVRMPVAEIAGREPHFVLLGAHYCTWQDGATDNLAGVALLLELARLYAKGEKPRYGIRFAFWTGHEQGGYAGSSWYADHARAALYDHAIAYLNVDIVGVRGATTKALRNVTGELADYSASVVESVAGKLPDEEEAFVRLALKRQDKYVDPRRSSRGSDQSFSGIGLSGAQVSSFLPAASAEHLPQSGLPWWWQTAQDTAERCDPAILAQDTLVYRHLVEGLVNAEALPFDYTATAADILASLREYAEAAPEAPGIVELIAQTRVFQQTAARLRQAAPSAALNDTLLRIARHLNPVLHHAGSDFTYDLGRATRLLPGLAPALRLASLPADEARMARVVLRRQANRALQALRLATREIETLLPENQTS</sequence>
<dbReference type="SUPFAM" id="SSF52025">
    <property type="entry name" value="PA domain"/>
    <property type="match status" value="1"/>
</dbReference>
<keyword evidence="3" id="KW-1185">Reference proteome</keyword>
<dbReference type="Gene3D" id="3.50.30.30">
    <property type="match status" value="1"/>
</dbReference>
<dbReference type="PANTHER" id="PTHR10404:SF46">
    <property type="entry name" value="VACUOLAR PROTEIN SORTING-ASSOCIATED PROTEIN 70"/>
    <property type="match status" value="1"/>
</dbReference>
<gene>
    <name evidence="2" type="ORF">IBL26_00295</name>
</gene>
<dbReference type="InterPro" id="IPR007484">
    <property type="entry name" value="Peptidase_M28"/>
</dbReference>
<proteinExistence type="predicted"/>
<evidence type="ECO:0000313" key="2">
    <source>
        <dbReference type="EMBL" id="MBC9205256.1"/>
    </source>
</evidence>
<dbReference type="InterPro" id="IPR039373">
    <property type="entry name" value="Peptidase_M28B"/>
</dbReference>
<reference evidence="2 3" key="1">
    <citation type="journal article" date="2013" name="Int. J. Syst. Evol. Microbiol.">
        <title>Roseomonas aerophila sp. nov., isolated from air.</title>
        <authorList>
            <person name="Kim S.J."/>
            <person name="Weon H.Y."/>
            <person name="Ahn J.H."/>
            <person name="Hong S.B."/>
            <person name="Seok S.J."/>
            <person name="Whang K.S."/>
            <person name="Kwon S.W."/>
        </authorList>
    </citation>
    <scope>NUCLEOTIDE SEQUENCE [LARGE SCALE GENOMIC DNA]</scope>
    <source>
        <strain evidence="2 3">NBRC 108923</strain>
    </source>
</reference>
<dbReference type="SUPFAM" id="SSF53187">
    <property type="entry name" value="Zn-dependent exopeptidases"/>
    <property type="match status" value="1"/>
</dbReference>
<organism evidence="2 3">
    <name type="scientific">Teichococcus aerophilus</name>
    <dbReference type="NCBI Taxonomy" id="1224513"/>
    <lineage>
        <taxon>Bacteria</taxon>
        <taxon>Pseudomonadati</taxon>
        <taxon>Pseudomonadota</taxon>
        <taxon>Alphaproteobacteria</taxon>
        <taxon>Acetobacterales</taxon>
        <taxon>Roseomonadaceae</taxon>
        <taxon>Roseomonas</taxon>
    </lineage>
</organism>
<dbReference type="Gene3D" id="3.40.630.10">
    <property type="entry name" value="Zn peptidases"/>
    <property type="match status" value="1"/>
</dbReference>
<protein>
    <submittedName>
        <fullName evidence="2">M28 family peptidase</fullName>
    </submittedName>
</protein>